<evidence type="ECO:0000313" key="2">
    <source>
        <dbReference type="EMBL" id="NKM48182.1"/>
    </source>
</evidence>
<name>A0A8I2GXV3_RHILV</name>
<feature type="region of interest" description="Disordered" evidence="1">
    <location>
        <begin position="76"/>
        <end position="97"/>
    </location>
</feature>
<comment type="caution">
    <text evidence="2">The sequence shown here is derived from an EMBL/GenBank/DDBJ whole genome shotgun (WGS) entry which is preliminary data.</text>
</comment>
<evidence type="ECO:0000256" key="1">
    <source>
        <dbReference type="SAM" id="MobiDB-lite"/>
    </source>
</evidence>
<organism evidence="2 3">
    <name type="scientific">Rhizobium leguminosarum bv. viciae</name>
    <dbReference type="NCBI Taxonomy" id="387"/>
    <lineage>
        <taxon>Bacteria</taxon>
        <taxon>Pseudomonadati</taxon>
        <taxon>Pseudomonadota</taxon>
        <taxon>Alphaproteobacteria</taxon>
        <taxon>Hyphomicrobiales</taxon>
        <taxon>Rhizobiaceae</taxon>
        <taxon>Rhizobium/Agrobacterium group</taxon>
        <taxon>Rhizobium</taxon>
    </lineage>
</organism>
<dbReference type="AlphaFoldDB" id="A0A8I2GXV3"/>
<dbReference type="EMBL" id="WIEZ01000015">
    <property type="protein sequence ID" value="NKM48182.1"/>
    <property type="molecule type" value="Genomic_DNA"/>
</dbReference>
<evidence type="ECO:0000313" key="3">
    <source>
        <dbReference type="Proteomes" id="UP000662259"/>
    </source>
</evidence>
<protein>
    <submittedName>
        <fullName evidence="2">Uncharacterized protein</fullName>
    </submittedName>
</protein>
<proteinExistence type="predicted"/>
<dbReference type="Proteomes" id="UP000662259">
    <property type="component" value="Unassembled WGS sequence"/>
</dbReference>
<gene>
    <name evidence="2" type="ORF">GFL91_25085</name>
</gene>
<reference evidence="2" key="1">
    <citation type="submission" date="2019-10" db="EMBL/GenBank/DDBJ databases">
        <title>Rhizobium leguminosarum symbiovar viciae collection.</title>
        <authorList>
            <person name="Boivin S."/>
            <person name="Lepetit M."/>
        </authorList>
    </citation>
    <scope>NUCLEOTIDE SEQUENCE</scope>
    <source>
        <strain evidence="2">L143</strain>
    </source>
</reference>
<accession>A0A8I2GXV3</accession>
<sequence>MHAFVAHFCCRSEVKCLRRFKQEHAEVRRIAADLSLDKAMLQDVLSRRFSGLPVGANFVDQVRVTWYIWQTTGAAPLKPKTRPWNDQGGGRETLISR</sequence>